<keyword evidence="3" id="KW-0813">Transport</keyword>
<gene>
    <name evidence="10" type="ORF">HNS30_12250</name>
</gene>
<feature type="transmembrane region" description="Helical" evidence="8">
    <location>
        <begin position="506"/>
        <end position="524"/>
    </location>
</feature>
<feature type="transmembrane region" description="Helical" evidence="8">
    <location>
        <begin position="91"/>
        <end position="110"/>
    </location>
</feature>
<keyword evidence="5 8" id="KW-0812">Transmembrane</keyword>
<dbReference type="PANTHER" id="PTHR42718:SF9">
    <property type="entry name" value="MAJOR FACILITATOR SUPERFAMILY MULTIDRUG TRANSPORTER MFSC"/>
    <property type="match status" value="1"/>
</dbReference>
<comment type="caution">
    <text evidence="10">The sequence shown here is derived from an EMBL/GenBank/DDBJ whole genome shotgun (WGS) entry which is preliminary data.</text>
</comment>
<feature type="domain" description="Major facilitator superfamily (MFS) profile" evidence="9">
    <location>
        <begin position="25"/>
        <end position="529"/>
    </location>
</feature>
<feature type="transmembrane region" description="Helical" evidence="8">
    <location>
        <begin position="251"/>
        <end position="269"/>
    </location>
</feature>
<evidence type="ECO:0000256" key="2">
    <source>
        <dbReference type="ARBA" id="ARBA00008537"/>
    </source>
</evidence>
<protein>
    <submittedName>
        <fullName evidence="10">DHA2 family efflux MFS transporter permease subunit</fullName>
    </submittedName>
</protein>
<evidence type="ECO:0000256" key="1">
    <source>
        <dbReference type="ARBA" id="ARBA00004651"/>
    </source>
</evidence>
<dbReference type="Gene3D" id="1.20.1720.10">
    <property type="entry name" value="Multidrug resistance protein D"/>
    <property type="match status" value="1"/>
</dbReference>
<dbReference type="PROSITE" id="PS50850">
    <property type="entry name" value="MFS"/>
    <property type="match status" value="1"/>
</dbReference>
<feature type="transmembrane region" description="Helical" evidence="8">
    <location>
        <begin position="177"/>
        <end position="199"/>
    </location>
</feature>
<sequence length="543" mass="58484">MATAVATPEVLAQAAPKAPVNKWLVTLSVTFGTLMGAIDSSIVNVALPQIRGAVGATVQEITWATTGFVIATVMVMPLTGFLGRMFGQKRVYLACLVLFVAGSFLCGLAWNLPTLVLFRFLQGLGAGALQPTEQAILRQTFPPREQGTAMAIFGMAVMVGPAIGPTLGGYIVDNWHWSWIFFINVPVGILGFFMVARFVQEDDQLRATARREAEQQRKHMDWAGITLLCMGLATLQYFLEEGQADDWFESPVIVICALLSATCLIAFVIRELTAVAPAVNLRLFKDPVFASGTLLGALVFAVLMASMFLLPVFMQELLGFTATQSGFSLMPRTLVMMLMMPIVGRLYGRVPARVLVGIGIVFAGFGAYEMSHFSLATGSRNIIAAIALQGVGFSLMFVPLSATALGSIPRERMADATGLNSLLRQIGGSVGLAIFTTLLSRYSVLSKASIAAHLYPERWEVASRMAATQKGLMQHGLDAASASMASLQMMVGNVSRQAMVLAFDKLFVLAALMFVVVLPLIYFLKDPPSVGGSHEKPHIDVEI</sequence>
<dbReference type="PRINTS" id="PR01036">
    <property type="entry name" value="TCRTETB"/>
</dbReference>
<dbReference type="RefSeq" id="WP_171413973.1">
    <property type="nucleotide sequence ID" value="NZ_JABFJW010000075.1"/>
</dbReference>
<dbReference type="NCBIfam" id="TIGR00711">
    <property type="entry name" value="efflux_EmrB"/>
    <property type="match status" value="1"/>
</dbReference>
<keyword evidence="7 8" id="KW-0472">Membrane</keyword>
<dbReference type="Gene3D" id="1.20.1250.20">
    <property type="entry name" value="MFS general substrate transporter like domains"/>
    <property type="match status" value="1"/>
</dbReference>
<dbReference type="GO" id="GO:0022857">
    <property type="term" value="F:transmembrane transporter activity"/>
    <property type="evidence" value="ECO:0007669"/>
    <property type="project" value="InterPro"/>
</dbReference>
<evidence type="ECO:0000256" key="5">
    <source>
        <dbReference type="ARBA" id="ARBA00022692"/>
    </source>
</evidence>
<name>A0A7Y4JRZ4_9BACT</name>
<dbReference type="InterPro" id="IPR020846">
    <property type="entry name" value="MFS_dom"/>
</dbReference>
<evidence type="ECO:0000256" key="8">
    <source>
        <dbReference type="SAM" id="Phobius"/>
    </source>
</evidence>
<evidence type="ECO:0000313" key="10">
    <source>
        <dbReference type="EMBL" id="NOK09798.1"/>
    </source>
</evidence>
<accession>A0A7Y4JRZ4</accession>
<dbReference type="AlphaFoldDB" id="A0A7Y4JRZ4"/>
<keyword evidence="6 8" id="KW-1133">Transmembrane helix</keyword>
<comment type="similarity">
    <text evidence="2">Belongs to the major facilitator superfamily. EmrB family.</text>
</comment>
<dbReference type="CDD" id="cd17503">
    <property type="entry name" value="MFS_LmrB_MDR_like"/>
    <property type="match status" value="1"/>
</dbReference>
<comment type="subcellular location">
    <subcellularLocation>
        <location evidence="1">Cell membrane</location>
        <topology evidence="1">Multi-pass membrane protein</topology>
    </subcellularLocation>
</comment>
<evidence type="ECO:0000256" key="3">
    <source>
        <dbReference type="ARBA" id="ARBA00022448"/>
    </source>
</evidence>
<organism evidence="10 11">
    <name type="scientific">Corallococcus exercitus</name>
    <dbReference type="NCBI Taxonomy" id="2316736"/>
    <lineage>
        <taxon>Bacteria</taxon>
        <taxon>Pseudomonadati</taxon>
        <taxon>Myxococcota</taxon>
        <taxon>Myxococcia</taxon>
        <taxon>Myxococcales</taxon>
        <taxon>Cystobacterineae</taxon>
        <taxon>Myxococcaceae</taxon>
        <taxon>Corallococcus</taxon>
    </lineage>
</organism>
<dbReference type="SUPFAM" id="SSF103473">
    <property type="entry name" value="MFS general substrate transporter"/>
    <property type="match status" value="1"/>
</dbReference>
<feature type="transmembrane region" description="Helical" evidence="8">
    <location>
        <begin position="289"/>
        <end position="309"/>
    </location>
</feature>
<dbReference type="InterPro" id="IPR011701">
    <property type="entry name" value="MFS"/>
</dbReference>
<feature type="transmembrane region" description="Helical" evidence="8">
    <location>
        <begin position="149"/>
        <end position="171"/>
    </location>
</feature>
<dbReference type="InterPro" id="IPR004638">
    <property type="entry name" value="EmrB-like"/>
</dbReference>
<evidence type="ECO:0000256" key="7">
    <source>
        <dbReference type="ARBA" id="ARBA00023136"/>
    </source>
</evidence>
<evidence type="ECO:0000256" key="4">
    <source>
        <dbReference type="ARBA" id="ARBA00022475"/>
    </source>
</evidence>
<dbReference type="InterPro" id="IPR036259">
    <property type="entry name" value="MFS_trans_sf"/>
</dbReference>
<keyword evidence="4" id="KW-1003">Cell membrane</keyword>
<evidence type="ECO:0000256" key="6">
    <source>
        <dbReference type="ARBA" id="ARBA00022989"/>
    </source>
</evidence>
<feature type="transmembrane region" description="Helical" evidence="8">
    <location>
        <begin position="382"/>
        <end position="405"/>
    </location>
</feature>
<dbReference type="GO" id="GO:0005886">
    <property type="term" value="C:plasma membrane"/>
    <property type="evidence" value="ECO:0007669"/>
    <property type="project" value="UniProtKB-SubCell"/>
</dbReference>
<dbReference type="Proteomes" id="UP000528460">
    <property type="component" value="Unassembled WGS sequence"/>
</dbReference>
<feature type="transmembrane region" description="Helical" evidence="8">
    <location>
        <begin position="354"/>
        <end position="376"/>
    </location>
</feature>
<dbReference type="EMBL" id="JABFJW010000075">
    <property type="protein sequence ID" value="NOK09798.1"/>
    <property type="molecule type" value="Genomic_DNA"/>
</dbReference>
<reference evidence="10 11" key="1">
    <citation type="submission" date="2020-05" db="EMBL/GenBank/DDBJ databases">
        <authorList>
            <person name="Whitworth D."/>
        </authorList>
    </citation>
    <scope>NUCLEOTIDE SEQUENCE [LARGE SCALE GENOMIC DNA]</scope>
    <source>
        <strain evidence="10 11">CA046A</strain>
    </source>
</reference>
<dbReference type="Pfam" id="PF07690">
    <property type="entry name" value="MFS_1"/>
    <property type="match status" value="1"/>
</dbReference>
<evidence type="ECO:0000259" key="9">
    <source>
        <dbReference type="PROSITE" id="PS50850"/>
    </source>
</evidence>
<feature type="transmembrane region" description="Helical" evidence="8">
    <location>
        <begin position="329"/>
        <end position="347"/>
    </location>
</feature>
<dbReference type="PANTHER" id="PTHR42718">
    <property type="entry name" value="MAJOR FACILITATOR SUPERFAMILY MULTIDRUG TRANSPORTER MFSC"/>
    <property type="match status" value="1"/>
</dbReference>
<evidence type="ECO:0000313" key="11">
    <source>
        <dbReference type="Proteomes" id="UP000528460"/>
    </source>
</evidence>
<feature type="transmembrane region" description="Helical" evidence="8">
    <location>
        <begin position="61"/>
        <end position="79"/>
    </location>
</feature>
<proteinExistence type="inferred from homology"/>